<keyword evidence="2" id="KW-1185">Reference proteome</keyword>
<gene>
    <name evidence="1" type="ORF">GA0074695_1011</name>
</gene>
<name>A0A1C4V0L0_MICVI</name>
<proteinExistence type="predicted"/>
<evidence type="ECO:0000313" key="1">
    <source>
        <dbReference type="EMBL" id="SCE77512.1"/>
    </source>
</evidence>
<protein>
    <submittedName>
        <fullName evidence="1">Uncharacterized protein</fullName>
    </submittedName>
</protein>
<dbReference type="AlphaFoldDB" id="A0A1C4V0L0"/>
<evidence type="ECO:0000313" key="2">
    <source>
        <dbReference type="Proteomes" id="UP000198242"/>
    </source>
</evidence>
<organism evidence="1 2">
    <name type="scientific">Micromonospora viridifaciens</name>
    <dbReference type="NCBI Taxonomy" id="1881"/>
    <lineage>
        <taxon>Bacteria</taxon>
        <taxon>Bacillati</taxon>
        <taxon>Actinomycetota</taxon>
        <taxon>Actinomycetes</taxon>
        <taxon>Micromonosporales</taxon>
        <taxon>Micromonosporaceae</taxon>
        <taxon>Micromonospora</taxon>
    </lineage>
</organism>
<dbReference type="EMBL" id="LT607411">
    <property type="protein sequence ID" value="SCE77512.1"/>
    <property type="molecule type" value="Genomic_DNA"/>
</dbReference>
<reference evidence="2" key="1">
    <citation type="submission" date="2016-06" db="EMBL/GenBank/DDBJ databases">
        <authorList>
            <person name="Varghese N."/>
            <person name="Submissions Spin"/>
        </authorList>
    </citation>
    <scope>NUCLEOTIDE SEQUENCE [LARGE SCALE GENOMIC DNA]</scope>
    <source>
        <strain evidence="2">DSM 43909</strain>
    </source>
</reference>
<sequence length="360" mass="40502">MARPSGLQDWRRLPCLGCGEIVKRHRDSWVEIGGTRSGKWLIAIGVKAYTMWADPLPPPENEKLFLLGVSHMKCLGKARICLREGRVQLSEEMPELSIKDLGAEDVDLRPDLPATEGTCPFCQAPNTPMTEEDIFPRWLLRELQKRGYKDGRSGGVKPITGPKTPVCADCNNGWMSVVENDAKDLILSLVDHARPITPSEQQTLALWATLKALVIDSATTRLAPRGFGHDLKIKREPHSGTYVWIAAYADHNEPLKVMPWIIYVKESDDVLAICLTFTIVRVALQVLIPYLEGDLSPLEDFMGSVEQIWPARNQNITWPPPYRFDRHSLPALACRVYDNREPVRMEVTLHRTLVAPPSQS</sequence>
<accession>A0A1C4V0L0</accession>
<dbReference type="Proteomes" id="UP000198242">
    <property type="component" value="Chromosome I"/>
</dbReference>